<keyword evidence="3" id="KW-1185">Reference proteome</keyword>
<dbReference type="Gene3D" id="2.40.160.10">
    <property type="entry name" value="Porin"/>
    <property type="match status" value="1"/>
</dbReference>
<gene>
    <name evidence="2" type="ordered locus">DaAHT2_2199</name>
</gene>
<dbReference type="GO" id="GO:0015288">
    <property type="term" value="F:porin activity"/>
    <property type="evidence" value="ECO:0007669"/>
    <property type="project" value="InterPro"/>
</dbReference>
<evidence type="ECO:0000313" key="3">
    <source>
        <dbReference type="Proteomes" id="UP000001508"/>
    </source>
</evidence>
<dbReference type="InParanoid" id="D6Z699"/>
<dbReference type="OrthoDB" id="5430169at2"/>
<proteinExistence type="predicted"/>
<sequence>MKEQKGSTMKRRYARLPLALALGAMVLTPAVIGVGASSAEASVDTRGETGITLSGDARLRGFWREDADFADADNTNAQLQHRMRLNLDARAAGGTSLHSRFHLAGDAGNNPNHYTWGAVDIGDNRNFAVDYLYVRVPVGPGTVIAGRQIFNYGHAFRVWEGRGDRLTYSQRINDEVTLFGYYQKMQEAQTRVATVPANATDTLAEIIADDEDRNLYGLGMGYSAGPLTANVQLRHHDQEWSGGDDGTELVGFGTYRLDDLTLETEFHFTTGDLFENAEDDNQHKIYLGAAYQLGDTTFTGGFAYAMAGSTASPFFNKISMFHETGGGHGLGHTQFGAAPVPVEDAMAIGVGASHKLSPELTLGGRLAYTAYDFYNDNPATGSDDASVFSVDASLAYKINASTTYHIDAIYANPDDVTADDDAYYGLSHRLEIRF</sequence>
<feature type="domain" description="Porin" evidence="1">
    <location>
        <begin position="30"/>
        <end position="372"/>
    </location>
</feature>
<accession>D6Z699</accession>
<dbReference type="Proteomes" id="UP000001508">
    <property type="component" value="Chromosome"/>
</dbReference>
<dbReference type="eggNOG" id="COG3203">
    <property type="taxonomic scope" value="Bacteria"/>
</dbReference>
<dbReference type="HOGENOM" id="CLU_679254_0_0_7"/>
<dbReference type="KEGG" id="dak:DaAHT2_2199"/>
<dbReference type="InterPro" id="IPR023614">
    <property type="entry name" value="Porin_dom_sf"/>
</dbReference>
<organism evidence="2 3">
    <name type="scientific">Desulfurivibrio alkaliphilus (strain DSM 19089 / UNIQEM U267 / AHT2)</name>
    <dbReference type="NCBI Taxonomy" id="589865"/>
    <lineage>
        <taxon>Bacteria</taxon>
        <taxon>Pseudomonadati</taxon>
        <taxon>Thermodesulfobacteriota</taxon>
        <taxon>Desulfobulbia</taxon>
        <taxon>Desulfobulbales</taxon>
        <taxon>Desulfobulbaceae</taxon>
        <taxon>Desulfurivibrio</taxon>
    </lineage>
</organism>
<evidence type="ECO:0000259" key="1">
    <source>
        <dbReference type="Pfam" id="PF13609"/>
    </source>
</evidence>
<dbReference type="GO" id="GO:0016020">
    <property type="term" value="C:membrane"/>
    <property type="evidence" value="ECO:0007669"/>
    <property type="project" value="InterPro"/>
</dbReference>
<dbReference type="Pfam" id="PF13609">
    <property type="entry name" value="Porin_4"/>
    <property type="match status" value="1"/>
</dbReference>
<dbReference type="AlphaFoldDB" id="D6Z699"/>
<dbReference type="SUPFAM" id="SSF56935">
    <property type="entry name" value="Porins"/>
    <property type="match status" value="1"/>
</dbReference>
<dbReference type="InterPro" id="IPR033900">
    <property type="entry name" value="Gram_neg_porin_domain"/>
</dbReference>
<name>D6Z699_DESAT</name>
<dbReference type="RefSeq" id="WP_013164378.1">
    <property type="nucleotide sequence ID" value="NC_014216.1"/>
</dbReference>
<evidence type="ECO:0000313" key="2">
    <source>
        <dbReference type="EMBL" id="ADH86864.1"/>
    </source>
</evidence>
<protein>
    <recommendedName>
        <fullName evidence="1">Porin domain-containing protein</fullName>
    </recommendedName>
</protein>
<dbReference type="EMBL" id="CP001940">
    <property type="protein sequence ID" value="ADH86864.1"/>
    <property type="molecule type" value="Genomic_DNA"/>
</dbReference>
<dbReference type="STRING" id="589865.DaAHT2_2199"/>
<reference evidence="3" key="1">
    <citation type="submission" date="2010-02" db="EMBL/GenBank/DDBJ databases">
        <title>Complete sequence of Desulfurivibrio alkaliphilus AHT2.</title>
        <authorList>
            <consortium name="US DOE Joint Genome Institute"/>
            <person name="Pitluck S."/>
            <person name="Chertkov O."/>
            <person name="Detter J.C."/>
            <person name="Han C."/>
            <person name="Tapia R."/>
            <person name="Larimer F."/>
            <person name="Land M."/>
            <person name="Hauser L."/>
            <person name="Kyrpides N."/>
            <person name="Mikhailova N."/>
            <person name="Sorokin D.Y."/>
            <person name="Muyzer G."/>
            <person name="Woyke T."/>
        </authorList>
    </citation>
    <scope>NUCLEOTIDE SEQUENCE [LARGE SCALE GENOMIC DNA]</scope>
    <source>
        <strain evidence="3">DSM 19089 / UNIQEM U267 / AHT2</strain>
    </source>
</reference>